<proteinExistence type="predicted"/>
<sequence length="121" mass="13950">MEKVNQPEVDQAENHPIMIFIVAVIFVVFIFSQFGDRGEEFVKECQSVLYKRDLLKDQIPGSMDVFTMEQMTSALERLEPPWSLDYEVFNPANRKIMVATCAVVGPKQARSFIASQFREKK</sequence>
<feature type="transmembrane region" description="Helical" evidence="1">
    <location>
        <begin position="15"/>
        <end position="34"/>
    </location>
</feature>
<keyword evidence="1" id="KW-0472">Membrane</keyword>
<dbReference type="RefSeq" id="WP_184133714.1">
    <property type="nucleotide sequence ID" value="NZ_JACHFL010000008.1"/>
</dbReference>
<evidence type="ECO:0000313" key="3">
    <source>
        <dbReference type="Proteomes" id="UP000552709"/>
    </source>
</evidence>
<evidence type="ECO:0000256" key="1">
    <source>
        <dbReference type="SAM" id="Phobius"/>
    </source>
</evidence>
<evidence type="ECO:0000313" key="2">
    <source>
        <dbReference type="EMBL" id="MBB5363976.1"/>
    </source>
</evidence>
<accession>A0A7W8NF26</accession>
<keyword evidence="1" id="KW-0812">Transmembrane</keyword>
<organism evidence="2 3">
    <name type="scientific">Deinococcus humi</name>
    <dbReference type="NCBI Taxonomy" id="662880"/>
    <lineage>
        <taxon>Bacteria</taxon>
        <taxon>Thermotogati</taxon>
        <taxon>Deinococcota</taxon>
        <taxon>Deinococci</taxon>
        <taxon>Deinococcales</taxon>
        <taxon>Deinococcaceae</taxon>
        <taxon>Deinococcus</taxon>
    </lineage>
</organism>
<dbReference type="EMBL" id="JACHFL010000008">
    <property type="protein sequence ID" value="MBB5363976.1"/>
    <property type="molecule type" value="Genomic_DNA"/>
</dbReference>
<reference evidence="2 3" key="1">
    <citation type="submission" date="2020-08" db="EMBL/GenBank/DDBJ databases">
        <title>Genomic Encyclopedia of Type Strains, Phase IV (KMG-IV): sequencing the most valuable type-strain genomes for metagenomic binning, comparative biology and taxonomic classification.</title>
        <authorList>
            <person name="Goeker M."/>
        </authorList>
    </citation>
    <scope>NUCLEOTIDE SEQUENCE [LARGE SCALE GENOMIC DNA]</scope>
    <source>
        <strain evidence="2 3">DSM 27939</strain>
    </source>
</reference>
<comment type="caution">
    <text evidence="2">The sequence shown here is derived from an EMBL/GenBank/DDBJ whole genome shotgun (WGS) entry which is preliminary data.</text>
</comment>
<keyword evidence="1" id="KW-1133">Transmembrane helix</keyword>
<keyword evidence="3" id="KW-1185">Reference proteome</keyword>
<protein>
    <submittedName>
        <fullName evidence="2">Uncharacterized protein</fullName>
    </submittedName>
</protein>
<dbReference type="AlphaFoldDB" id="A0A7W8NF26"/>
<gene>
    <name evidence="2" type="ORF">HNQ08_003083</name>
</gene>
<name>A0A7W8NF26_9DEIO</name>
<dbReference type="Proteomes" id="UP000552709">
    <property type="component" value="Unassembled WGS sequence"/>
</dbReference>